<proteinExistence type="predicted"/>
<keyword evidence="3" id="KW-1185">Reference proteome</keyword>
<reference evidence="2" key="1">
    <citation type="journal article" date="2020" name="Stud. Mycol.">
        <title>101 Dothideomycetes genomes: a test case for predicting lifestyles and emergence of pathogens.</title>
        <authorList>
            <person name="Haridas S."/>
            <person name="Albert R."/>
            <person name="Binder M."/>
            <person name="Bloem J."/>
            <person name="Labutti K."/>
            <person name="Salamov A."/>
            <person name="Andreopoulos B."/>
            <person name="Baker S."/>
            <person name="Barry K."/>
            <person name="Bills G."/>
            <person name="Bluhm B."/>
            <person name="Cannon C."/>
            <person name="Castanera R."/>
            <person name="Culley D."/>
            <person name="Daum C."/>
            <person name="Ezra D."/>
            <person name="Gonzalez J."/>
            <person name="Henrissat B."/>
            <person name="Kuo A."/>
            <person name="Liang C."/>
            <person name="Lipzen A."/>
            <person name="Lutzoni F."/>
            <person name="Magnuson J."/>
            <person name="Mondo S."/>
            <person name="Nolan M."/>
            <person name="Ohm R."/>
            <person name="Pangilinan J."/>
            <person name="Park H.-J."/>
            <person name="Ramirez L."/>
            <person name="Alfaro M."/>
            <person name="Sun H."/>
            <person name="Tritt A."/>
            <person name="Yoshinaga Y."/>
            <person name="Zwiers L.-H."/>
            <person name="Turgeon B."/>
            <person name="Goodwin S."/>
            <person name="Spatafora J."/>
            <person name="Crous P."/>
            <person name="Grigoriev I."/>
        </authorList>
    </citation>
    <scope>NUCLEOTIDE SEQUENCE</scope>
    <source>
        <strain evidence="2">CBS 116435</strain>
    </source>
</reference>
<dbReference type="AlphaFoldDB" id="A0A9P4UM80"/>
<accession>A0A9P4UM80</accession>
<dbReference type="EMBL" id="MU003813">
    <property type="protein sequence ID" value="KAF2719309.1"/>
    <property type="molecule type" value="Genomic_DNA"/>
</dbReference>
<protein>
    <submittedName>
        <fullName evidence="2">Uncharacterized protein</fullName>
    </submittedName>
</protein>
<evidence type="ECO:0000256" key="1">
    <source>
        <dbReference type="SAM" id="SignalP"/>
    </source>
</evidence>
<comment type="caution">
    <text evidence="2">The sequence shown here is derived from an EMBL/GenBank/DDBJ whole genome shotgun (WGS) entry which is preliminary data.</text>
</comment>
<evidence type="ECO:0000313" key="2">
    <source>
        <dbReference type="EMBL" id="KAF2719309.1"/>
    </source>
</evidence>
<gene>
    <name evidence="2" type="ORF">K431DRAFT_331304</name>
</gene>
<keyword evidence="1" id="KW-0732">Signal</keyword>
<feature type="chain" id="PRO_5040460409" evidence="1">
    <location>
        <begin position="16"/>
        <end position="198"/>
    </location>
</feature>
<dbReference type="Proteomes" id="UP000799441">
    <property type="component" value="Unassembled WGS sequence"/>
</dbReference>
<organism evidence="2 3">
    <name type="scientific">Polychaeton citri CBS 116435</name>
    <dbReference type="NCBI Taxonomy" id="1314669"/>
    <lineage>
        <taxon>Eukaryota</taxon>
        <taxon>Fungi</taxon>
        <taxon>Dikarya</taxon>
        <taxon>Ascomycota</taxon>
        <taxon>Pezizomycotina</taxon>
        <taxon>Dothideomycetes</taxon>
        <taxon>Dothideomycetidae</taxon>
        <taxon>Capnodiales</taxon>
        <taxon>Capnodiaceae</taxon>
        <taxon>Polychaeton</taxon>
    </lineage>
</organism>
<name>A0A9P4UM80_9PEZI</name>
<feature type="signal peptide" evidence="1">
    <location>
        <begin position="1"/>
        <end position="15"/>
    </location>
</feature>
<dbReference type="OrthoDB" id="4456803at2759"/>
<evidence type="ECO:0000313" key="3">
    <source>
        <dbReference type="Proteomes" id="UP000799441"/>
    </source>
</evidence>
<sequence>MCGTLLFCISELAFALTSDVLSVEAEESGGHFSLVESRAGPPIGQHFKRQLGENQTFHTDFINATPQECQRWAFERQKHDNSVDQGLIAILDERSARDGTLLIQIYNGLPEGCEPLIFGRYGELPPERDVWYDFRIDYHQAAVLSAGLTMVTPEIAYPIYYENKERFTDEHGVFDVREASRFGSNRDPDVKEADLLEW</sequence>